<evidence type="ECO:0000256" key="3">
    <source>
        <dbReference type="ARBA" id="ARBA00022448"/>
    </source>
</evidence>
<evidence type="ECO:0000256" key="7">
    <source>
        <dbReference type="ARBA" id="ARBA00022989"/>
    </source>
</evidence>
<evidence type="ECO:0000313" key="11">
    <source>
        <dbReference type="EMBL" id="TKJ89296.1"/>
    </source>
</evidence>
<feature type="transmembrane region" description="Helical" evidence="9">
    <location>
        <begin position="12"/>
        <end position="31"/>
    </location>
</feature>
<dbReference type="OrthoDB" id="8843934at2"/>
<comment type="subcellular location">
    <subcellularLocation>
        <location evidence="1">Cell inner membrane</location>
        <topology evidence="1">Multi-pass membrane protein</topology>
    </subcellularLocation>
</comment>
<dbReference type="RefSeq" id="WP_062742773.1">
    <property type="nucleotide sequence ID" value="NZ_CP022725.1"/>
</dbReference>
<keyword evidence="3" id="KW-0813">Transport</keyword>
<evidence type="ECO:0000313" key="10">
    <source>
        <dbReference type="EMBL" id="MBD8105522.1"/>
    </source>
</evidence>
<accession>A0A3S7S188</accession>
<gene>
    <name evidence="11" type="ORF">EpCFBP13511_13390</name>
    <name evidence="10" type="ORF">IFT93_03690</name>
</gene>
<evidence type="ECO:0000256" key="1">
    <source>
        <dbReference type="ARBA" id="ARBA00004429"/>
    </source>
</evidence>
<dbReference type="GeneID" id="67476114"/>
<feature type="transmembrane region" description="Helical" evidence="9">
    <location>
        <begin position="121"/>
        <end position="147"/>
    </location>
</feature>
<dbReference type="PANTHER" id="PTHR32196">
    <property type="entry name" value="ABC TRANSPORTER PERMEASE PROTEIN YPHD-RELATED-RELATED"/>
    <property type="match status" value="1"/>
</dbReference>
<protein>
    <submittedName>
        <fullName evidence="11">ABC transporter permease</fullName>
    </submittedName>
</protein>
<dbReference type="CDD" id="cd06579">
    <property type="entry name" value="TM_PBP1_transp_AraH_like"/>
    <property type="match status" value="1"/>
</dbReference>
<keyword evidence="4" id="KW-1003">Cell membrane</keyword>
<dbReference type="EMBL" id="QGAC01000012">
    <property type="protein sequence ID" value="TKJ89296.1"/>
    <property type="molecule type" value="Genomic_DNA"/>
</dbReference>
<dbReference type="Proteomes" id="UP000661012">
    <property type="component" value="Unassembled WGS sequence"/>
</dbReference>
<feature type="transmembrane region" description="Helical" evidence="9">
    <location>
        <begin position="91"/>
        <end position="114"/>
    </location>
</feature>
<proteinExistence type="inferred from homology"/>
<dbReference type="AlphaFoldDB" id="A0A3S7S188"/>
<dbReference type="GO" id="GO:0005886">
    <property type="term" value="C:plasma membrane"/>
    <property type="evidence" value="ECO:0007669"/>
    <property type="project" value="UniProtKB-SubCell"/>
</dbReference>
<reference evidence="10 13" key="2">
    <citation type="journal article" date="2020" name="FEMS Microbiol. Ecol.">
        <title>Temporal dynamics of bacterial communities during seed development and maturation.</title>
        <authorList>
            <person name="Chesneau G."/>
            <person name="Torres-Cortes G."/>
            <person name="Briand M."/>
            <person name="Darrasse A."/>
            <person name="Preveaux A."/>
            <person name="Marais C."/>
            <person name="Jacques M.A."/>
            <person name="Shade A."/>
            <person name="Barret M."/>
        </authorList>
    </citation>
    <scope>NUCLEOTIDE SEQUENCE [LARGE SCALE GENOMIC DNA]</scope>
    <source>
        <strain evidence="10 13">CFBP13732</strain>
    </source>
</reference>
<feature type="transmembrane region" description="Helical" evidence="9">
    <location>
        <begin position="167"/>
        <end position="189"/>
    </location>
</feature>
<evidence type="ECO:0000313" key="13">
    <source>
        <dbReference type="Proteomes" id="UP000661012"/>
    </source>
</evidence>
<dbReference type="KEGG" id="epe:CI789_04300"/>
<dbReference type="EMBL" id="JACYNN010000002">
    <property type="protein sequence ID" value="MBD8105522.1"/>
    <property type="molecule type" value="Genomic_DNA"/>
</dbReference>
<dbReference type="InterPro" id="IPR001851">
    <property type="entry name" value="ABC_transp_permease"/>
</dbReference>
<feature type="transmembrane region" description="Helical" evidence="9">
    <location>
        <begin position="299"/>
        <end position="317"/>
    </location>
</feature>
<reference evidence="11 12" key="1">
    <citation type="journal article" date="2019" name="Sci. Rep.">
        <title>Differences in resource use lead to coexistence of seed-transmitted microbial populations.</title>
        <authorList>
            <person name="Torres-Cortes G."/>
            <person name="Garcia B.J."/>
            <person name="Compant S."/>
            <person name="Rezki S."/>
            <person name="Jones P."/>
            <person name="Preveaux A."/>
            <person name="Briand M."/>
            <person name="Roulet A."/>
            <person name="Bouchez O."/>
            <person name="Jacobson D."/>
            <person name="Barret M."/>
        </authorList>
    </citation>
    <scope>NUCLEOTIDE SEQUENCE [LARGE SCALE GENOMIC DNA]</scope>
    <source>
        <strain evidence="11 12">CFBP13511</strain>
    </source>
</reference>
<organism evidence="11 12">
    <name type="scientific">Erwinia persicina</name>
    <dbReference type="NCBI Taxonomy" id="55211"/>
    <lineage>
        <taxon>Bacteria</taxon>
        <taxon>Pseudomonadati</taxon>
        <taxon>Pseudomonadota</taxon>
        <taxon>Gammaproteobacteria</taxon>
        <taxon>Enterobacterales</taxon>
        <taxon>Erwiniaceae</taxon>
        <taxon>Erwinia</taxon>
    </lineage>
</organism>
<evidence type="ECO:0000256" key="8">
    <source>
        <dbReference type="ARBA" id="ARBA00023136"/>
    </source>
</evidence>
<keyword evidence="6 9" id="KW-0812">Transmembrane</keyword>
<dbReference type="GO" id="GO:0022857">
    <property type="term" value="F:transmembrane transporter activity"/>
    <property type="evidence" value="ECO:0007669"/>
    <property type="project" value="InterPro"/>
</dbReference>
<keyword evidence="8 9" id="KW-0472">Membrane</keyword>
<sequence length="333" mass="35203">MRDFFQRFIPTHECRLLIVITLMVLLLAFSTPEFASLQNLVDVLGATAFTGILAAGLLVVIITGGIDLSFAAVASITQFVALTVANHFGIGWVGVFAIAVGLGVVLGLINGLLVNALRTSALIITIATLNVFFGILLTVTGGADIFALPDWFTAGFEFVFYTDAQGIPYTINFQIMALFLVFLLTWLLLNRSNVGRQIYAMGGNPDAAQRVGFNVYRLNMLVYGYMGALAGIASLVQAQLVQSVSPTALVGRELDVVAAVVIGGASLTGGSGTVLGTVLGLALIAILQNGLILLGVSSYWSLFSTGLVIIAAMIMMARETRQRHKQAEAGVVP</sequence>
<dbReference type="Pfam" id="PF02653">
    <property type="entry name" value="BPD_transp_2"/>
    <property type="match status" value="1"/>
</dbReference>
<evidence type="ECO:0000256" key="5">
    <source>
        <dbReference type="ARBA" id="ARBA00022519"/>
    </source>
</evidence>
<dbReference type="PANTHER" id="PTHR32196:SF21">
    <property type="entry name" value="ABC TRANSPORTER PERMEASE PROTEIN YPHD-RELATED"/>
    <property type="match status" value="1"/>
</dbReference>
<dbReference type="Proteomes" id="UP000306393">
    <property type="component" value="Unassembled WGS sequence"/>
</dbReference>
<feature type="transmembrane region" description="Helical" evidence="9">
    <location>
        <begin position="43"/>
        <end position="61"/>
    </location>
</feature>
<evidence type="ECO:0000313" key="12">
    <source>
        <dbReference type="Proteomes" id="UP000306393"/>
    </source>
</evidence>
<keyword evidence="5" id="KW-0997">Cell inner membrane</keyword>
<keyword evidence="7 9" id="KW-1133">Transmembrane helix</keyword>
<evidence type="ECO:0000256" key="6">
    <source>
        <dbReference type="ARBA" id="ARBA00022692"/>
    </source>
</evidence>
<name>A0A3S7S188_9GAMM</name>
<comment type="caution">
    <text evidence="11">The sequence shown here is derived from an EMBL/GenBank/DDBJ whole genome shotgun (WGS) entry which is preliminary data.</text>
</comment>
<dbReference type="STRING" id="1219360.GCA_001571305_00285"/>
<keyword evidence="13" id="KW-1185">Reference proteome</keyword>
<feature type="transmembrane region" description="Helical" evidence="9">
    <location>
        <begin position="218"/>
        <end position="236"/>
    </location>
</feature>
<evidence type="ECO:0000256" key="9">
    <source>
        <dbReference type="SAM" id="Phobius"/>
    </source>
</evidence>
<evidence type="ECO:0000256" key="2">
    <source>
        <dbReference type="ARBA" id="ARBA00007942"/>
    </source>
</evidence>
<evidence type="ECO:0000256" key="4">
    <source>
        <dbReference type="ARBA" id="ARBA00022475"/>
    </source>
</evidence>
<feature type="transmembrane region" description="Helical" evidence="9">
    <location>
        <begin position="256"/>
        <end position="287"/>
    </location>
</feature>
<comment type="similarity">
    <text evidence="2">Belongs to the binding-protein-dependent transport system permease family. AraH/RbsC subfamily.</text>
</comment>